<evidence type="ECO:0000256" key="1">
    <source>
        <dbReference type="SAM" id="MobiDB-lite"/>
    </source>
</evidence>
<dbReference type="Gene3D" id="3.30.200.20">
    <property type="entry name" value="Phosphorylase Kinase, domain 1"/>
    <property type="match status" value="1"/>
</dbReference>
<feature type="region of interest" description="Disordered" evidence="1">
    <location>
        <begin position="505"/>
        <end position="542"/>
    </location>
</feature>
<dbReference type="InParanoid" id="A0A0C3CED9"/>
<dbReference type="PANTHER" id="PTHR24359:SF1">
    <property type="entry name" value="INHIBITOR OF NUCLEAR FACTOR KAPPA-B KINASE EPSILON SUBUNIT HOMOLOG 1-RELATED"/>
    <property type="match status" value="1"/>
</dbReference>
<organism evidence="3 4">
    <name type="scientific">Oidiodendron maius (strain Zn)</name>
    <dbReference type="NCBI Taxonomy" id="913774"/>
    <lineage>
        <taxon>Eukaryota</taxon>
        <taxon>Fungi</taxon>
        <taxon>Dikarya</taxon>
        <taxon>Ascomycota</taxon>
        <taxon>Pezizomycotina</taxon>
        <taxon>Leotiomycetes</taxon>
        <taxon>Leotiomycetes incertae sedis</taxon>
        <taxon>Myxotrichaceae</taxon>
        <taxon>Oidiodendron</taxon>
    </lineage>
</organism>
<sequence>LKESLDNARVECALRSHSFIVPRDVQDDLITESTIMKVIQAHNSNISEDEAKEYAKKTRQCAPHLFATLAFIKRGADICSLLDEEITDETLPLVRKQDDRNALYRKDGTPVEAMKKWKWNHLEKFDRVQWWMISLVFKPGKHYPLDEKTVLPFVPLGSNDGTLGNKQGGYSEVYPVRIHPAHHKFWPSARQDNKPLVAVKALFSSDRKEFERESEILHTLGGKDHPHLIKLLATYEIGNKFHLMFPYANANLRKYWEDHATPSFDASTVLWSLRQMSGIASGLSLIHNFKLKFKNGEQWWGRHGDIKPENILWFAQDQSCFLSDCDPMGVLQIADFGLGRFHGRDSRSRVKADTVFSSPTYEPPECKMGLLVSRAYDIWSLGCIYLEFITWLLQGSKAIDDFADHRGRYTTDTEIDDDNFFTIVMEEGVQRATTREEVIDWSDKLHANHNCSQLIHDLLDLTMSGLLVVETERRIGAGWLRVKLQQMVKRAGTDLEYLLKPVPRATRSERSNSSPLPEASKTNEKRNSVTFVNQEKPSRLKVHSGVRVMENPKDLVLRNRGTPSFKPEHVGKNLTWPLHQRLDQQLAG</sequence>
<dbReference type="SUPFAM" id="SSF56112">
    <property type="entry name" value="Protein kinase-like (PK-like)"/>
    <property type="match status" value="1"/>
</dbReference>
<dbReference type="PANTHER" id="PTHR24359">
    <property type="entry name" value="SERINE/THREONINE-PROTEIN KINASE SBK1"/>
    <property type="match status" value="1"/>
</dbReference>
<dbReference type="GO" id="GO:0005524">
    <property type="term" value="F:ATP binding"/>
    <property type="evidence" value="ECO:0007669"/>
    <property type="project" value="InterPro"/>
</dbReference>
<dbReference type="PROSITE" id="PS50011">
    <property type="entry name" value="PROTEIN_KINASE_DOM"/>
    <property type="match status" value="1"/>
</dbReference>
<evidence type="ECO:0000259" key="2">
    <source>
        <dbReference type="PROSITE" id="PS50011"/>
    </source>
</evidence>
<reference evidence="4" key="2">
    <citation type="submission" date="2015-01" db="EMBL/GenBank/DDBJ databases">
        <title>Evolutionary Origins and Diversification of the Mycorrhizal Mutualists.</title>
        <authorList>
            <consortium name="DOE Joint Genome Institute"/>
            <consortium name="Mycorrhizal Genomics Consortium"/>
            <person name="Kohler A."/>
            <person name="Kuo A."/>
            <person name="Nagy L.G."/>
            <person name="Floudas D."/>
            <person name="Copeland A."/>
            <person name="Barry K.W."/>
            <person name="Cichocki N."/>
            <person name="Veneault-Fourrey C."/>
            <person name="LaButti K."/>
            <person name="Lindquist E.A."/>
            <person name="Lipzen A."/>
            <person name="Lundell T."/>
            <person name="Morin E."/>
            <person name="Murat C."/>
            <person name="Riley R."/>
            <person name="Ohm R."/>
            <person name="Sun H."/>
            <person name="Tunlid A."/>
            <person name="Henrissat B."/>
            <person name="Grigoriev I.V."/>
            <person name="Hibbett D.S."/>
            <person name="Martin F."/>
        </authorList>
    </citation>
    <scope>NUCLEOTIDE SEQUENCE [LARGE SCALE GENOMIC DNA]</scope>
    <source>
        <strain evidence="4">Zn</strain>
    </source>
</reference>
<proteinExistence type="predicted"/>
<gene>
    <name evidence="3" type="ORF">OIDMADRAFT_130689</name>
</gene>
<dbReference type="EMBL" id="KN832882">
    <property type="protein sequence ID" value="KIM97293.1"/>
    <property type="molecule type" value="Genomic_DNA"/>
</dbReference>
<reference evidence="3 4" key="1">
    <citation type="submission" date="2014-04" db="EMBL/GenBank/DDBJ databases">
        <authorList>
            <consortium name="DOE Joint Genome Institute"/>
            <person name="Kuo A."/>
            <person name="Martino E."/>
            <person name="Perotto S."/>
            <person name="Kohler A."/>
            <person name="Nagy L.G."/>
            <person name="Floudas D."/>
            <person name="Copeland A."/>
            <person name="Barry K.W."/>
            <person name="Cichocki N."/>
            <person name="Veneault-Fourrey C."/>
            <person name="LaButti K."/>
            <person name="Lindquist E.A."/>
            <person name="Lipzen A."/>
            <person name="Lundell T."/>
            <person name="Morin E."/>
            <person name="Murat C."/>
            <person name="Sun H."/>
            <person name="Tunlid A."/>
            <person name="Henrissat B."/>
            <person name="Grigoriev I.V."/>
            <person name="Hibbett D.S."/>
            <person name="Martin F."/>
            <person name="Nordberg H.P."/>
            <person name="Cantor M.N."/>
            <person name="Hua S.X."/>
        </authorList>
    </citation>
    <scope>NUCLEOTIDE SEQUENCE [LARGE SCALE GENOMIC DNA]</scope>
    <source>
        <strain evidence="3 4">Zn</strain>
    </source>
</reference>
<name>A0A0C3CED9_OIDMZ</name>
<dbReference type="OrthoDB" id="1046782at2759"/>
<dbReference type="CDD" id="cd00180">
    <property type="entry name" value="PKc"/>
    <property type="match status" value="1"/>
</dbReference>
<feature type="non-terminal residue" evidence="3">
    <location>
        <position position="1"/>
    </location>
</feature>
<dbReference type="Proteomes" id="UP000054321">
    <property type="component" value="Unassembled WGS sequence"/>
</dbReference>
<evidence type="ECO:0000313" key="4">
    <source>
        <dbReference type="Proteomes" id="UP000054321"/>
    </source>
</evidence>
<feature type="domain" description="Protein kinase" evidence="2">
    <location>
        <begin position="159"/>
        <end position="488"/>
    </location>
</feature>
<dbReference type="Gene3D" id="1.10.510.10">
    <property type="entry name" value="Transferase(Phosphotransferase) domain 1"/>
    <property type="match status" value="1"/>
</dbReference>
<dbReference type="SMART" id="SM00220">
    <property type="entry name" value="S_TKc"/>
    <property type="match status" value="1"/>
</dbReference>
<accession>A0A0C3CED9</accession>
<dbReference type="HOGENOM" id="CLU_017513_2_0_1"/>
<keyword evidence="4" id="KW-1185">Reference proteome</keyword>
<dbReference type="AlphaFoldDB" id="A0A0C3CED9"/>
<dbReference type="GO" id="GO:0004674">
    <property type="term" value="F:protein serine/threonine kinase activity"/>
    <property type="evidence" value="ECO:0007669"/>
    <property type="project" value="TreeGrafter"/>
</dbReference>
<evidence type="ECO:0000313" key="3">
    <source>
        <dbReference type="EMBL" id="KIM97293.1"/>
    </source>
</evidence>
<dbReference type="Pfam" id="PF00069">
    <property type="entry name" value="Pkinase"/>
    <property type="match status" value="1"/>
</dbReference>
<dbReference type="InterPro" id="IPR011009">
    <property type="entry name" value="Kinase-like_dom_sf"/>
</dbReference>
<dbReference type="STRING" id="913774.A0A0C3CED9"/>
<protein>
    <recommendedName>
        <fullName evidence="2">Protein kinase domain-containing protein</fullName>
    </recommendedName>
</protein>
<dbReference type="InterPro" id="IPR000719">
    <property type="entry name" value="Prot_kinase_dom"/>
</dbReference>